<sequence>MEHRKTYSHFRPHFPTSHYVYVHMFLTYRPIETVPWFSKALMKRLCSKRVSRL</sequence>
<organism evidence="1 2">
    <name type="scientific">Aquarana catesbeiana</name>
    <name type="common">American bullfrog</name>
    <name type="synonym">Rana catesbeiana</name>
    <dbReference type="NCBI Taxonomy" id="8400"/>
    <lineage>
        <taxon>Eukaryota</taxon>
        <taxon>Metazoa</taxon>
        <taxon>Chordata</taxon>
        <taxon>Craniata</taxon>
        <taxon>Vertebrata</taxon>
        <taxon>Euteleostomi</taxon>
        <taxon>Amphibia</taxon>
        <taxon>Batrachia</taxon>
        <taxon>Anura</taxon>
        <taxon>Neobatrachia</taxon>
        <taxon>Ranoidea</taxon>
        <taxon>Ranidae</taxon>
        <taxon>Aquarana</taxon>
    </lineage>
</organism>
<dbReference type="EMBL" id="KV922677">
    <property type="protein sequence ID" value="PIN99590.1"/>
    <property type="molecule type" value="Genomic_DNA"/>
</dbReference>
<proteinExistence type="predicted"/>
<dbReference type="Proteomes" id="UP000228934">
    <property type="component" value="Unassembled WGS sequence"/>
</dbReference>
<evidence type="ECO:0000313" key="2">
    <source>
        <dbReference type="Proteomes" id="UP000228934"/>
    </source>
</evidence>
<accession>A0A2G9P9K8</accession>
<evidence type="ECO:0000313" key="1">
    <source>
        <dbReference type="EMBL" id="PIN99590.1"/>
    </source>
</evidence>
<keyword evidence="2" id="KW-1185">Reference proteome</keyword>
<protein>
    <submittedName>
        <fullName evidence="1">Uncharacterized protein</fullName>
    </submittedName>
</protein>
<dbReference type="AlphaFoldDB" id="A0A2G9P9K8"/>
<reference evidence="2" key="1">
    <citation type="journal article" date="2017" name="Nat. Commun.">
        <title>The North American bullfrog draft genome provides insight into hormonal regulation of long noncoding RNA.</title>
        <authorList>
            <person name="Hammond S.A."/>
            <person name="Warren R.L."/>
            <person name="Vandervalk B.P."/>
            <person name="Kucuk E."/>
            <person name="Khan H."/>
            <person name="Gibb E.A."/>
            <person name="Pandoh P."/>
            <person name="Kirk H."/>
            <person name="Zhao Y."/>
            <person name="Jones M."/>
            <person name="Mungall A.J."/>
            <person name="Coope R."/>
            <person name="Pleasance S."/>
            <person name="Moore R.A."/>
            <person name="Holt R.A."/>
            <person name="Round J.M."/>
            <person name="Ohora S."/>
            <person name="Walle B.V."/>
            <person name="Veldhoen N."/>
            <person name="Helbing C.C."/>
            <person name="Birol I."/>
        </authorList>
    </citation>
    <scope>NUCLEOTIDE SEQUENCE [LARGE SCALE GENOMIC DNA]</scope>
</reference>
<gene>
    <name evidence="1" type="ORF">AB205_0074920</name>
</gene>
<name>A0A2G9P9K8_AQUCT</name>